<proteinExistence type="predicted"/>
<feature type="compositionally biased region" description="Low complexity" evidence="4">
    <location>
        <begin position="843"/>
        <end position="860"/>
    </location>
</feature>
<evidence type="ECO:0000259" key="5">
    <source>
        <dbReference type="PROSITE" id="PS50081"/>
    </source>
</evidence>
<gene>
    <name evidence="6" type="ORF">CL6EHI_197040</name>
</gene>
<dbReference type="PROSITE" id="PS00479">
    <property type="entry name" value="ZF_DAG_PE_1"/>
    <property type="match status" value="1"/>
</dbReference>
<dbReference type="SUPFAM" id="SSF57889">
    <property type="entry name" value="Cysteine-rich domain"/>
    <property type="match status" value="1"/>
</dbReference>
<dbReference type="EMBL" id="BDEQ01000001">
    <property type="protein sequence ID" value="GAT92608.1"/>
    <property type="molecule type" value="Genomic_DNA"/>
</dbReference>
<keyword evidence="2" id="KW-0862">Zinc</keyword>
<feature type="compositionally biased region" description="Polar residues" evidence="4">
    <location>
        <begin position="444"/>
        <end position="454"/>
    </location>
</feature>
<feature type="region of interest" description="Disordered" evidence="4">
    <location>
        <begin position="1"/>
        <end position="66"/>
    </location>
</feature>
<comment type="caution">
    <text evidence="6">The sequence shown here is derived from an EMBL/GenBank/DDBJ whole genome shotgun (WGS) entry which is preliminary data.</text>
</comment>
<organism evidence="6 7">
    <name type="scientific">Entamoeba histolytica</name>
    <dbReference type="NCBI Taxonomy" id="5759"/>
    <lineage>
        <taxon>Eukaryota</taxon>
        <taxon>Amoebozoa</taxon>
        <taxon>Evosea</taxon>
        <taxon>Archamoebae</taxon>
        <taxon>Mastigamoebida</taxon>
        <taxon>Entamoebidae</taxon>
        <taxon>Entamoeba</taxon>
    </lineage>
</organism>
<accession>A0A5K1VSQ9</accession>
<feature type="coiled-coil region" evidence="3">
    <location>
        <begin position="74"/>
        <end position="150"/>
    </location>
</feature>
<evidence type="ECO:0000313" key="7">
    <source>
        <dbReference type="Proteomes" id="UP000078387"/>
    </source>
</evidence>
<dbReference type="VEuPathDB" id="AmoebaDB:KM1_030960"/>
<dbReference type="AlphaFoldDB" id="A0A5K1VSQ9"/>
<evidence type="ECO:0000256" key="1">
    <source>
        <dbReference type="ARBA" id="ARBA00022723"/>
    </source>
</evidence>
<dbReference type="VEuPathDB" id="AmoebaDB:EHI_197040"/>
<evidence type="ECO:0000256" key="4">
    <source>
        <dbReference type="SAM" id="MobiDB-lite"/>
    </source>
</evidence>
<feature type="compositionally biased region" description="Acidic residues" evidence="4">
    <location>
        <begin position="56"/>
        <end position="66"/>
    </location>
</feature>
<protein>
    <recommendedName>
        <fullName evidence="5">Phorbol-ester/DAG-type domain-containing protein</fullName>
    </recommendedName>
</protein>
<dbReference type="VEuPathDB" id="AmoebaDB:EHI8A_018090"/>
<evidence type="ECO:0000256" key="2">
    <source>
        <dbReference type="ARBA" id="ARBA00022833"/>
    </source>
</evidence>
<dbReference type="VEuPathDB" id="AmoebaDB:EHI7A_083560"/>
<feature type="coiled-coil region" evidence="3">
    <location>
        <begin position="194"/>
        <end position="273"/>
    </location>
</feature>
<keyword evidence="3" id="KW-0175">Coiled coil</keyword>
<dbReference type="OMA" id="QWRISAV"/>
<keyword evidence="1" id="KW-0479">Metal-binding</keyword>
<evidence type="ECO:0000256" key="3">
    <source>
        <dbReference type="SAM" id="Coils"/>
    </source>
</evidence>
<feature type="region of interest" description="Disordered" evidence="4">
    <location>
        <begin position="831"/>
        <end position="882"/>
    </location>
</feature>
<feature type="region of interest" description="Disordered" evidence="4">
    <location>
        <begin position="444"/>
        <end position="472"/>
    </location>
</feature>
<feature type="domain" description="Phorbol-ester/DAG-type" evidence="5">
    <location>
        <begin position="777"/>
        <end position="825"/>
    </location>
</feature>
<dbReference type="InterPro" id="IPR002219">
    <property type="entry name" value="PKC_DAG/PE"/>
</dbReference>
<reference evidence="6 7" key="1">
    <citation type="submission" date="2016-05" db="EMBL/GenBank/DDBJ databases">
        <title>First whole genome sequencing of Entamoeba histolytica HM1:IMSS-clone-6.</title>
        <authorList>
            <person name="Mukherjee Avik.K."/>
            <person name="Izumyama S."/>
            <person name="Nakada-Tsukui K."/>
            <person name="Nozaki T."/>
        </authorList>
    </citation>
    <scope>NUCLEOTIDE SEQUENCE [LARGE SCALE GENOMIC DNA]</scope>
    <source>
        <strain evidence="6 7">HM1:IMSS clone 6</strain>
    </source>
</reference>
<dbReference type="VEuPathDB" id="AmoebaDB:EHI5A_028250"/>
<feature type="compositionally biased region" description="Basic and acidic residues" evidence="4">
    <location>
        <begin position="45"/>
        <end position="55"/>
    </location>
</feature>
<dbReference type="Proteomes" id="UP000078387">
    <property type="component" value="Unassembled WGS sequence"/>
</dbReference>
<dbReference type="InterPro" id="IPR046349">
    <property type="entry name" value="C1-like_sf"/>
</dbReference>
<evidence type="ECO:0000313" key="6">
    <source>
        <dbReference type="EMBL" id="GAT92608.1"/>
    </source>
</evidence>
<feature type="compositionally biased region" description="Basic and acidic residues" evidence="4">
    <location>
        <begin position="1"/>
        <end position="15"/>
    </location>
</feature>
<feature type="compositionally biased region" description="Polar residues" evidence="4">
    <location>
        <begin position="16"/>
        <end position="28"/>
    </location>
</feature>
<sequence>MSVKENQVEKTKGSEVSDTESQSDSYNGEYSHDDESYSDSYSDSKSVDSQKSEESRTDDDTDDDDTREMLENIIKEYSELKRTTIAQKEELERKIRDLTHKLNEATQLNETRKEQILQSANSMKKILAEMTKMKNEREDLVTQIEDERKNHAETIKQLHTLQGQMINGGVGPSELEMTFRVLLDGTKITDAILIKNVDTEKDDLRMQQSLLEKKVMSLNQDIVLLKQERDSTKEQIKQSDKLKDTYNDLNKRYEELNDNYKKIKKENETLKKRGSGLSGLSFKSESNESSVLKSCCESLFTTIQSLSNINELNNSISEVEELMKDHFYHRLMFLHIQNKCISILNPTFIQYGYTTNVAIEQLYLSTQSHSSFQEKLPENLKNYDMVLREIYLFNEKFKKKDVSPTKLGDDGIISSSRTTISRKIRRGSEFTGIYSPLMLNVGSTKSSPFGSSTEPPRDKDTTSSTGEAARDVDELIAKVNQSEKEDITSPKDDMNIISHVWEVNGTIWACKKVEGNKSMISTFNSMDCMEITSITLPWRISAVHSINKKVICGSENGTINIYDGDIRNEVKCDLSLASRIVEIGSEKGIVWILSEQGDFALIEFSKKMKYKWYKLKIPSFTTSACVLKKMLHVGTIGGVFRTEFPPTPKSKFTMIKEIGKVPVSNILALHNSLYIALNTKDCITVLQKGKQPITFEVNKPNTLTPFINDVWVCCGNGSIKAINNTELKMDNVATIGSSELVGGCILNIENPEKHLSNYTLFFGCGGEIQSLVTGYYRHSYLVNNKEGVCAKCKGKVHLRQGLLCEYCNTILHNNCVSLNWLDKICSRDPEKQIKHKESKTPKSSIINSSPTPRRSSSVSVKYVAPQQTKGGESGSDSRESIH</sequence>
<dbReference type="PROSITE" id="PS50081">
    <property type="entry name" value="ZF_DAG_PE_2"/>
    <property type="match status" value="1"/>
</dbReference>
<name>A0A5K1VSQ9_ENTHI</name>
<dbReference type="GO" id="GO:0046872">
    <property type="term" value="F:metal ion binding"/>
    <property type="evidence" value="ECO:0007669"/>
    <property type="project" value="UniProtKB-KW"/>
</dbReference>